<feature type="compositionally biased region" description="Basic and acidic residues" evidence="1">
    <location>
        <begin position="90"/>
        <end position="100"/>
    </location>
</feature>
<gene>
    <name evidence="2" type="ORF">VO63_20320</name>
</gene>
<reference evidence="2 3" key="1">
    <citation type="submission" date="2015-05" db="EMBL/GenBank/DDBJ databases">
        <title>Draft Genome assembly of Streptomyces showdoensis.</title>
        <authorList>
            <person name="Thapa K.K."/>
            <person name="Metsa-Ketela M."/>
        </authorList>
    </citation>
    <scope>NUCLEOTIDE SEQUENCE [LARGE SCALE GENOMIC DNA]</scope>
    <source>
        <strain evidence="2 3">ATCC 15227</strain>
    </source>
</reference>
<evidence type="ECO:0000313" key="2">
    <source>
        <dbReference type="EMBL" id="KKZ72121.1"/>
    </source>
</evidence>
<feature type="region of interest" description="Disordered" evidence="1">
    <location>
        <begin position="89"/>
        <end position="111"/>
    </location>
</feature>
<feature type="compositionally biased region" description="Acidic residues" evidence="1">
    <location>
        <begin position="101"/>
        <end position="111"/>
    </location>
</feature>
<sequence length="111" mass="12014">MSAVSDFNPAARGDTRRDPRYPAALEQVVKMAWPSGQPMVPGGWAETLATDVLAAIRRCEGQHRLITHHTYEGPGPCAAQFFGAGACGYPRDEHQLHDDETAQADEEGPTP</sequence>
<accession>A0A2P2GKT0</accession>
<name>A0A2P2GKT0_STREW</name>
<evidence type="ECO:0000313" key="3">
    <source>
        <dbReference type="Proteomes" id="UP000265325"/>
    </source>
</evidence>
<protein>
    <submittedName>
        <fullName evidence="2">Uncharacterized protein</fullName>
    </submittedName>
</protein>
<proteinExistence type="predicted"/>
<keyword evidence="3" id="KW-1185">Reference proteome</keyword>
<comment type="caution">
    <text evidence="2">The sequence shown here is derived from an EMBL/GenBank/DDBJ whole genome shotgun (WGS) entry which is preliminary data.</text>
</comment>
<organism evidence="2 3">
    <name type="scientific">Streptomyces showdoensis</name>
    <dbReference type="NCBI Taxonomy" id="68268"/>
    <lineage>
        <taxon>Bacteria</taxon>
        <taxon>Bacillati</taxon>
        <taxon>Actinomycetota</taxon>
        <taxon>Actinomycetes</taxon>
        <taxon>Kitasatosporales</taxon>
        <taxon>Streptomycetaceae</taxon>
        <taxon>Streptomyces</taxon>
    </lineage>
</organism>
<dbReference type="RefSeq" id="WP_046909283.1">
    <property type="nucleotide sequence ID" value="NZ_BAAAXG010000009.1"/>
</dbReference>
<dbReference type="EMBL" id="LAQS01000030">
    <property type="protein sequence ID" value="KKZ72121.1"/>
    <property type="molecule type" value="Genomic_DNA"/>
</dbReference>
<dbReference type="Proteomes" id="UP000265325">
    <property type="component" value="Unassembled WGS sequence"/>
</dbReference>
<feature type="region of interest" description="Disordered" evidence="1">
    <location>
        <begin position="1"/>
        <end position="21"/>
    </location>
</feature>
<dbReference type="AlphaFoldDB" id="A0A2P2GKT0"/>
<evidence type="ECO:0000256" key="1">
    <source>
        <dbReference type="SAM" id="MobiDB-lite"/>
    </source>
</evidence>